<evidence type="ECO:0000256" key="4">
    <source>
        <dbReference type="ARBA" id="ARBA00022695"/>
    </source>
</evidence>
<dbReference type="EMBL" id="MH173067">
    <property type="protein sequence ID" value="AYW14593.1"/>
    <property type="molecule type" value="Genomic_DNA"/>
</dbReference>
<comment type="subunit">
    <text evidence="6">In plastids the minimal PEP RNA polymerase catalytic core is composed of four subunits: alpha, beta, beta', and beta''. When a (nuclear-encoded) sigma factor is associated with the core the holoenzyme is formed, which can initiate transcription.</text>
</comment>
<organism evidence="9">
    <name type="scientific">Notholaena standleyi</name>
    <dbReference type="NCBI Taxonomy" id="414630"/>
    <lineage>
        <taxon>Eukaryota</taxon>
        <taxon>Viridiplantae</taxon>
        <taxon>Streptophyta</taxon>
        <taxon>Embryophyta</taxon>
        <taxon>Tracheophyta</taxon>
        <taxon>Polypodiopsida</taxon>
        <taxon>Polypodiidae</taxon>
        <taxon>Polypodiales</taxon>
        <taxon>Pteridineae</taxon>
        <taxon>Pteridaceae</taxon>
        <taxon>Cheilanthoideae</taxon>
        <taxon>Notholaena</taxon>
    </lineage>
</organism>
<evidence type="ECO:0000256" key="5">
    <source>
        <dbReference type="ARBA" id="ARBA00023163"/>
    </source>
</evidence>
<dbReference type="RefSeq" id="YP_009548047.1">
    <property type="nucleotide sequence ID" value="NC_040203.1"/>
</dbReference>
<comment type="function">
    <text evidence="6">DNA-dependent RNA polymerase catalyzes the transcription of DNA into RNA using the four ribonucleoside triphosphates as substrates.</text>
</comment>
<feature type="domain" description="RNA polymerase Rpb1" evidence="7">
    <location>
        <begin position="172"/>
        <end position="352"/>
    </location>
</feature>
<keyword evidence="5 6" id="KW-0804">Transcription</keyword>
<evidence type="ECO:0000256" key="1">
    <source>
        <dbReference type="ARBA" id="ARBA00022478"/>
    </source>
</evidence>
<keyword evidence="3 6" id="KW-0808">Transferase</keyword>
<keyword evidence="4 6" id="KW-0548">Nucleotidyltransferase</keyword>
<dbReference type="Gene3D" id="1.10.1790.20">
    <property type="match status" value="1"/>
</dbReference>
<evidence type="ECO:0000256" key="6">
    <source>
        <dbReference type="HAMAP-Rule" id="MF_01324"/>
    </source>
</evidence>
<dbReference type="InterPro" id="IPR050254">
    <property type="entry name" value="RNA_pol_beta''_euk"/>
</dbReference>
<dbReference type="Gene3D" id="1.10.150.390">
    <property type="match status" value="1"/>
</dbReference>
<comment type="catalytic activity">
    <reaction evidence="6">
        <text>RNA(n) + a ribonucleoside 5'-triphosphate = RNA(n+1) + diphosphate</text>
        <dbReference type="Rhea" id="RHEA:21248"/>
        <dbReference type="Rhea" id="RHEA-COMP:14527"/>
        <dbReference type="Rhea" id="RHEA-COMP:17342"/>
        <dbReference type="ChEBI" id="CHEBI:33019"/>
        <dbReference type="ChEBI" id="CHEBI:61557"/>
        <dbReference type="ChEBI" id="CHEBI:140395"/>
        <dbReference type="EC" id="2.7.7.6"/>
    </reaction>
</comment>
<dbReference type="GeneID" id="38745415"/>
<proteinExistence type="inferred from homology"/>
<keyword evidence="2 9" id="KW-0934">Plastid</keyword>
<dbReference type="InterPro" id="IPR007083">
    <property type="entry name" value="RNA_pol_Rpb1_4"/>
</dbReference>
<keyword evidence="9" id="KW-0150">Chloroplast</keyword>
<dbReference type="GO" id="GO:0003677">
    <property type="term" value="F:DNA binding"/>
    <property type="evidence" value="ECO:0007669"/>
    <property type="project" value="UniProtKB-UniRule"/>
</dbReference>
<accession>A0A3G5CP06</accession>
<evidence type="ECO:0000259" key="8">
    <source>
        <dbReference type="Pfam" id="PF05000"/>
    </source>
</evidence>
<dbReference type="PANTHER" id="PTHR34995">
    <property type="entry name" value="DNA-DIRECTED RNA POLYMERASE SUBUNIT BETA"/>
    <property type="match status" value="1"/>
</dbReference>
<dbReference type="NCBIfam" id="TIGR02388">
    <property type="entry name" value="rpoC2_cyan"/>
    <property type="match status" value="1"/>
</dbReference>
<protein>
    <recommendedName>
        <fullName evidence="6">DNA-directed RNA polymerase subunit beta''</fullName>
        <ecNumber evidence="6">2.7.7.6</ecNumber>
    </recommendedName>
    <alternativeName>
        <fullName evidence="6">PEP</fullName>
    </alternativeName>
    <alternativeName>
        <fullName evidence="6">Plastid-encoded RNA polymerase subunit beta''</fullName>
        <shortName evidence="6">RNA polymerase subunit beta''</shortName>
    </alternativeName>
</protein>
<sequence>MMEQNELPFCNKTMDRVAMKRLIGKLVVCFGIASTTNILDQVKVLGFQQATKASVSPGIDDLSAVPTRGWLVRDAEKQGYVSEQHYRWGSLHAIEKLRQSIEAWYATSECSKREMNPSFKMIDSLNPVHMMSFSGARGTISQVHQLLGMRGLMSDPRGQVIDLPIRRNLREGLSLTEYIISCYGARKGVVDTAVRTSDAGYLTRRPVEVVQHIAVRKKDCETARSIAFPNIGKQKRGFIGAMSHQGLVGRVLADHIYWDTRCVATRNQDISDGVASNLVASLQPIHVRSPLTCRSIFRICQLRYGWSLAHYDLVELGEAVGIIAGQSIGEPGTQLTPRTFHTGGVFTGDIAEYVRIPFNGLINSDEKLVHPTRTRHGHPAWMCQNDLPLLIDSYGDTHDSVIPAQSLLMIQNGQYVESQQIIAEVRAKEFPPKERIQKPIYPNSRGEIHWSKFFWHVRDSICNTARLVQEASHIWILSGSSSKFDGNSYFYKDQDRVGIEPHPIGKQRNHPEKIVETKAGTNNYVGLQKGIQEFGADPKCFSIWSKRPKSNYILSNIGVERTELGKSVSLLLERRRKNVNGLHFVNINVQLNNVLDNGHISATYEDFEYRTTVSGVMKYGTIEIEPVNRKKLHFDGETERKSSCLFYSVIKIGNFFSIPEKVSLIQEPPSSILVTNNASVEKSTWITSNVTAKAGELIQMGETLADATTRKILPGSIYNPKKLANRPRRDNTLIAPGNLIFDEIKVKNWVYFKPLLFCGKSKTSVLVTPVAEYDVSSKSLAQVPSGFDKPKTQRHVKVETFSFICCRDGEKFEVINHTAIQLVRTCLMIEWQKYLHETLPGKRNYLSLISVKISYLLNTFLQVNPMMSTPTRRRVGVNQLFEESTPFGKQFPAQIDTSNSCRDSVVNYKSIIHLAPESAASFLILSPLNFSRNDSFADSSGSGYEKEIGEYFHRSELGKSGFVRISKNEKTISFNSKHKSISKASANPNVQGELIKTRRTSSNLGQREAEQVGLVGTWRPISCLSIPHHFSFKAFSSKKCFANYSTDNLGHRNVYLIDEKKLLWKCPINSFFKKSLLDKPIYLPPKVFSREIMLVSLGLPISEGRYLHKDRACMKSGQVIAVHQNYSLVRTGKPLLVTRGANPHKISGDIIEEGDTLITLPYDRLKSGDITQGLPKVEQLLESRSIASIPAGIEDLFGRWCRSITKLIGNPWSHLLSAGRSMEHCQLVLIDQIREVYESQGVQICDKHLEIIVCQLTSRVIASEDGVTNVFLPGELVELSQAERMNRVLRRSISYEPIVLGMTKASLNTTSFLAEASFQETTRVLAKAALRGRIDWLKGLKENVVLGDAVPVGTGSPEIACQLKVNKQKEFHLANRGSKNSKWATGSSLCGHHKKQDFDPSFVIRKELSRSFPCLHLEM</sequence>
<dbReference type="InterPro" id="IPR007081">
    <property type="entry name" value="RNA_pol_Rpb1_5"/>
</dbReference>
<evidence type="ECO:0000313" key="9">
    <source>
        <dbReference type="EMBL" id="AYW14593.1"/>
    </source>
</evidence>
<dbReference type="HAMAP" id="MF_01324">
    <property type="entry name" value="RNApol_bact_RpoC2"/>
    <property type="match status" value="1"/>
</dbReference>
<dbReference type="PANTHER" id="PTHR34995:SF1">
    <property type="entry name" value="DNA-DIRECTED RNA POLYMERASE SUBUNIT BETA"/>
    <property type="match status" value="1"/>
</dbReference>
<dbReference type="Gene3D" id="1.10.132.30">
    <property type="match status" value="1"/>
</dbReference>
<evidence type="ECO:0000259" key="7">
    <source>
        <dbReference type="Pfam" id="PF04998"/>
    </source>
</evidence>
<dbReference type="InterPro" id="IPR042102">
    <property type="entry name" value="RNA_pol_Rpb1_3_sf"/>
</dbReference>
<dbReference type="Gene3D" id="1.10.274.100">
    <property type="entry name" value="RNA polymerase Rpb1, domain 3"/>
    <property type="match status" value="1"/>
</dbReference>
<dbReference type="GO" id="GO:0006351">
    <property type="term" value="P:DNA-templated transcription"/>
    <property type="evidence" value="ECO:0007669"/>
    <property type="project" value="UniProtKB-UniRule"/>
</dbReference>
<dbReference type="InterPro" id="IPR012756">
    <property type="entry name" value="DNA-dir_RpoC2_beta_pp"/>
</dbReference>
<name>A0A3G5CP06_9MONI</name>
<dbReference type="GO" id="GO:0003899">
    <property type="term" value="F:DNA-directed RNA polymerase activity"/>
    <property type="evidence" value="ECO:0007669"/>
    <property type="project" value="UniProtKB-UniRule"/>
</dbReference>
<comment type="subcellular location">
    <subcellularLocation>
        <location evidence="6">Plastid</location>
        <location evidence="6">Chloroplast</location>
    </subcellularLocation>
</comment>
<dbReference type="Pfam" id="PF04998">
    <property type="entry name" value="RNA_pol_Rpb1_5"/>
    <property type="match status" value="1"/>
</dbReference>
<evidence type="ECO:0000256" key="2">
    <source>
        <dbReference type="ARBA" id="ARBA00022640"/>
    </source>
</evidence>
<dbReference type="CDD" id="cd02655">
    <property type="entry name" value="RNAP_beta'_C"/>
    <property type="match status" value="1"/>
</dbReference>
<dbReference type="InterPro" id="IPR038120">
    <property type="entry name" value="Rpb1_funnel_sf"/>
</dbReference>
<dbReference type="SUPFAM" id="SSF64484">
    <property type="entry name" value="beta and beta-prime subunits of DNA dependent RNA-polymerase"/>
    <property type="match status" value="1"/>
</dbReference>
<feature type="domain" description="RNA polymerase Rpb1" evidence="8">
    <location>
        <begin position="94"/>
        <end position="163"/>
    </location>
</feature>
<dbReference type="GO" id="GO:0000428">
    <property type="term" value="C:DNA-directed RNA polymerase complex"/>
    <property type="evidence" value="ECO:0007669"/>
    <property type="project" value="UniProtKB-KW"/>
</dbReference>
<dbReference type="Pfam" id="PF05000">
    <property type="entry name" value="RNA_pol_Rpb1_4"/>
    <property type="match status" value="1"/>
</dbReference>
<geneLocation type="chloroplast" evidence="9"/>
<reference evidence="9" key="1">
    <citation type="journal article" date="2018" name="Genome Biol. Evol.">
        <title>Mobile Elements Shape Plastome Evolution in Ferns.</title>
        <authorList>
            <person name="Robison T.A."/>
            <person name="Grusz A.L."/>
            <person name="Wolf P.G."/>
            <person name="Mower J.P."/>
            <person name="Fauskee B.D."/>
            <person name="Sosa K."/>
            <person name="Schuettpelz E.L."/>
        </authorList>
    </citation>
    <scope>NUCLEOTIDE SEQUENCE</scope>
</reference>
<evidence type="ECO:0000256" key="3">
    <source>
        <dbReference type="ARBA" id="ARBA00022679"/>
    </source>
</evidence>
<keyword evidence="1 6" id="KW-0240">DNA-directed RNA polymerase</keyword>
<comment type="caution">
    <text evidence="6">Lacks conserved residue(s) required for the propagation of feature annotation.</text>
</comment>
<dbReference type="EC" id="2.7.7.6" evidence="6"/>
<gene>
    <name evidence="6 9" type="primary">rpoC2</name>
</gene>
<dbReference type="GO" id="GO:0009507">
    <property type="term" value="C:chloroplast"/>
    <property type="evidence" value="ECO:0007669"/>
    <property type="project" value="UniProtKB-SubCell"/>
</dbReference>
<comment type="similarity">
    <text evidence="6">Belongs to the RNA polymerase beta' chain family. RpoC2 subfamily.</text>
</comment>